<dbReference type="Proteomes" id="UP000182915">
    <property type="component" value="Chromosome I"/>
</dbReference>
<dbReference type="PANTHER" id="PTHR12001">
    <property type="entry name" value="GERANYLGERANYL PYROPHOSPHATE SYNTHASE"/>
    <property type="match status" value="1"/>
</dbReference>
<dbReference type="InterPro" id="IPR008949">
    <property type="entry name" value="Isoprenoid_synthase_dom_sf"/>
</dbReference>
<dbReference type="GO" id="GO:0008299">
    <property type="term" value="P:isoprenoid biosynthetic process"/>
    <property type="evidence" value="ECO:0007669"/>
    <property type="project" value="InterPro"/>
</dbReference>
<dbReference type="InterPro" id="IPR033749">
    <property type="entry name" value="Polyprenyl_synt_CS"/>
</dbReference>
<dbReference type="GO" id="GO:0004659">
    <property type="term" value="F:prenyltransferase activity"/>
    <property type="evidence" value="ECO:0007669"/>
    <property type="project" value="InterPro"/>
</dbReference>
<evidence type="ECO:0000256" key="3">
    <source>
        <dbReference type="ARBA" id="ARBA00006706"/>
    </source>
</evidence>
<dbReference type="PROSITE" id="PS00723">
    <property type="entry name" value="POLYPRENYL_SYNTHASE_1"/>
    <property type="match status" value="1"/>
</dbReference>
<dbReference type="InterPro" id="IPR000092">
    <property type="entry name" value="Polyprenyl_synt"/>
</dbReference>
<keyword evidence="4 7" id="KW-0808">Transferase</keyword>
<evidence type="ECO:0000256" key="6">
    <source>
        <dbReference type="ARBA" id="ARBA00022842"/>
    </source>
</evidence>
<evidence type="ECO:0000256" key="7">
    <source>
        <dbReference type="RuleBase" id="RU004466"/>
    </source>
</evidence>
<evidence type="ECO:0000313" key="9">
    <source>
        <dbReference type="Proteomes" id="UP000182915"/>
    </source>
</evidence>
<keyword evidence="5" id="KW-0479">Metal-binding</keyword>
<dbReference type="SFLD" id="SFLDS00005">
    <property type="entry name" value="Isoprenoid_Synthase_Type_I"/>
    <property type="match status" value="1"/>
</dbReference>
<evidence type="ECO:0000256" key="1">
    <source>
        <dbReference type="ARBA" id="ARBA00001946"/>
    </source>
</evidence>
<dbReference type="Gene3D" id="1.10.600.10">
    <property type="entry name" value="Farnesyl Diphosphate Synthase"/>
    <property type="match status" value="1"/>
</dbReference>
<dbReference type="PANTHER" id="PTHR12001:SF85">
    <property type="entry name" value="SHORT CHAIN ISOPRENYL DIPHOSPHATE SYNTHASE"/>
    <property type="match status" value="1"/>
</dbReference>
<evidence type="ECO:0000256" key="4">
    <source>
        <dbReference type="ARBA" id="ARBA00022679"/>
    </source>
</evidence>
<keyword evidence="6" id="KW-0460">Magnesium</keyword>
<organism evidence="8 9">
    <name type="scientific">Mycolicibacterium rutilum</name>
    <name type="common">Mycobacterium rutilum</name>
    <dbReference type="NCBI Taxonomy" id="370526"/>
    <lineage>
        <taxon>Bacteria</taxon>
        <taxon>Bacillati</taxon>
        <taxon>Actinomycetota</taxon>
        <taxon>Actinomycetes</taxon>
        <taxon>Mycobacteriales</taxon>
        <taxon>Mycobacteriaceae</taxon>
        <taxon>Mycolicibacterium</taxon>
    </lineage>
</organism>
<name>A0A1H6LN66_MYCRU</name>
<comment type="pathway">
    <text evidence="2">Isoprenoid biosynthesis.</text>
</comment>
<sequence length="366" mass="39214">MLAIAHPSTPELLVSGFPEWRAALRDSVLTALADFVRTRCADDLAGAGVDAAADVLTSFVDGGKCVRSTFMYLGWLCGAADDVCALRAAASFELLHTFALLQDDVMDGATLRRGRPAAHVRFADWHRERALSGSADRFGEAAAVLLGDLCLVWAERMMRESGVPAAALGRAWPQYDAMRTELAVGQFADLVNDAAGFPELDQVLDVLRRKSGNYTVRRPLEIGAAMAGCTPPVLEQLGGYGEAVGEAFQLRDDVLGIFGSPEITGKPAGSDLSEHKATSVVVAAYRLADTPTRRRLTQLMSSPDLDDADLRQWRALIVTTGAVEWVEQLIDSRLAHALDLVDGGHFDATLRSALADMAAACTERAA</sequence>
<reference evidence="9" key="1">
    <citation type="submission" date="2016-10" db="EMBL/GenBank/DDBJ databases">
        <authorList>
            <person name="Varghese N."/>
            <person name="Submissions S."/>
        </authorList>
    </citation>
    <scope>NUCLEOTIDE SEQUENCE [LARGE SCALE GENOMIC DNA]</scope>
    <source>
        <strain evidence="9">DSM 45405</strain>
    </source>
</reference>
<dbReference type="CDD" id="cd00685">
    <property type="entry name" value="Trans_IPPS_HT"/>
    <property type="match status" value="1"/>
</dbReference>
<dbReference type="SUPFAM" id="SSF48576">
    <property type="entry name" value="Terpenoid synthases"/>
    <property type="match status" value="1"/>
</dbReference>
<dbReference type="EMBL" id="LT629971">
    <property type="protein sequence ID" value="SEH86857.1"/>
    <property type="molecule type" value="Genomic_DNA"/>
</dbReference>
<proteinExistence type="inferred from homology"/>
<dbReference type="PROSITE" id="PS00444">
    <property type="entry name" value="POLYPRENYL_SYNTHASE_2"/>
    <property type="match status" value="1"/>
</dbReference>
<keyword evidence="9" id="KW-1185">Reference proteome</keyword>
<dbReference type="STRING" id="370526.SAMN04489835_5077"/>
<evidence type="ECO:0000313" key="8">
    <source>
        <dbReference type="EMBL" id="SEH86857.1"/>
    </source>
</evidence>
<gene>
    <name evidence="8" type="ORF">SAMN04489835_5077</name>
</gene>
<dbReference type="Pfam" id="PF00348">
    <property type="entry name" value="polyprenyl_synt"/>
    <property type="match status" value="1"/>
</dbReference>
<dbReference type="AlphaFoldDB" id="A0A1H6LN66"/>
<evidence type="ECO:0000256" key="2">
    <source>
        <dbReference type="ARBA" id="ARBA00005128"/>
    </source>
</evidence>
<evidence type="ECO:0000256" key="5">
    <source>
        <dbReference type="ARBA" id="ARBA00022723"/>
    </source>
</evidence>
<dbReference type="GO" id="GO:0046872">
    <property type="term" value="F:metal ion binding"/>
    <property type="evidence" value="ECO:0007669"/>
    <property type="project" value="UniProtKB-KW"/>
</dbReference>
<protein>
    <submittedName>
        <fullName evidence="8">Geranylgeranyl diphosphate synthase, type I</fullName>
    </submittedName>
</protein>
<comment type="similarity">
    <text evidence="3 7">Belongs to the FPP/GGPP synthase family.</text>
</comment>
<comment type="cofactor">
    <cofactor evidence="1">
        <name>Mg(2+)</name>
        <dbReference type="ChEBI" id="CHEBI:18420"/>
    </cofactor>
</comment>
<accession>A0A1H6LN66</accession>